<keyword evidence="3" id="KW-1185">Reference proteome</keyword>
<keyword evidence="1" id="KW-0472">Membrane</keyword>
<reference evidence="2" key="1">
    <citation type="journal article" date="2020" name="Stud. Mycol.">
        <title>101 Dothideomycetes genomes: a test case for predicting lifestyles and emergence of pathogens.</title>
        <authorList>
            <person name="Haridas S."/>
            <person name="Albert R."/>
            <person name="Binder M."/>
            <person name="Bloem J."/>
            <person name="Labutti K."/>
            <person name="Salamov A."/>
            <person name="Andreopoulos B."/>
            <person name="Baker S."/>
            <person name="Barry K."/>
            <person name="Bills G."/>
            <person name="Bluhm B."/>
            <person name="Cannon C."/>
            <person name="Castanera R."/>
            <person name="Culley D."/>
            <person name="Daum C."/>
            <person name="Ezra D."/>
            <person name="Gonzalez J."/>
            <person name="Henrissat B."/>
            <person name="Kuo A."/>
            <person name="Liang C."/>
            <person name="Lipzen A."/>
            <person name="Lutzoni F."/>
            <person name="Magnuson J."/>
            <person name="Mondo S."/>
            <person name="Nolan M."/>
            <person name="Ohm R."/>
            <person name="Pangilinan J."/>
            <person name="Park H.-J."/>
            <person name="Ramirez L."/>
            <person name="Alfaro M."/>
            <person name="Sun H."/>
            <person name="Tritt A."/>
            <person name="Yoshinaga Y."/>
            <person name="Zwiers L.-H."/>
            <person name="Turgeon B."/>
            <person name="Goodwin S."/>
            <person name="Spatafora J."/>
            <person name="Crous P."/>
            <person name="Grigoriev I."/>
        </authorList>
    </citation>
    <scope>NUCLEOTIDE SEQUENCE</scope>
    <source>
        <strain evidence="2">CBS 110217</strain>
    </source>
</reference>
<evidence type="ECO:0000313" key="3">
    <source>
        <dbReference type="Proteomes" id="UP000799777"/>
    </source>
</evidence>
<protein>
    <submittedName>
        <fullName evidence="2">Uncharacterized protein</fullName>
    </submittedName>
</protein>
<gene>
    <name evidence="2" type="ORF">EK21DRAFT_111446</name>
</gene>
<organism evidence="2 3">
    <name type="scientific">Setomelanomma holmii</name>
    <dbReference type="NCBI Taxonomy" id="210430"/>
    <lineage>
        <taxon>Eukaryota</taxon>
        <taxon>Fungi</taxon>
        <taxon>Dikarya</taxon>
        <taxon>Ascomycota</taxon>
        <taxon>Pezizomycotina</taxon>
        <taxon>Dothideomycetes</taxon>
        <taxon>Pleosporomycetidae</taxon>
        <taxon>Pleosporales</taxon>
        <taxon>Pleosporineae</taxon>
        <taxon>Phaeosphaeriaceae</taxon>
        <taxon>Setomelanomma</taxon>
    </lineage>
</organism>
<dbReference type="Proteomes" id="UP000799777">
    <property type="component" value="Unassembled WGS sequence"/>
</dbReference>
<comment type="caution">
    <text evidence="2">The sequence shown here is derived from an EMBL/GenBank/DDBJ whole genome shotgun (WGS) entry which is preliminary data.</text>
</comment>
<keyword evidence="1" id="KW-0812">Transmembrane</keyword>
<proteinExistence type="predicted"/>
<name>A0A9P4HAB7_9PLEO</name>
<accession>A0A9P4HAB7</accession>
<keyword evidence="1" id="KW-1133">Transmembrane helix</keyword>
<dbReference type="AlphaFoldDB" id="A0A9P4HAB7"/>
<evidence type="ECO:0000313" key="2">
    <source>
        <dbReference type="EMBL" id="KAF2030998.1"/>
    </source>
</evidence>
<evidence type="ECO:0000256" key="1">
    <source>
        <dbReference type="SAM" id="Phobius"/>
    </source>
</evidence>
<sequence length="153" mass="16953">MSSGTPLPSASPISRSSSAGTANYLKREFSLKHFLVLEHSRYYHPLGEQQLYEYATAVRDIHLNCNKSKPSGREYCVGATEQSDLGTNSFQSSDLHASVSDLSFWSSNSILACVARVEHFEFIIWVTVSPVSVIVITVISYSVFSIFIYTISS</sequence>
<dbReference type="EMBL" id="ML978185">
    <property type="protein sequence ID" value="KAF2030998.1"/>
    <property type="molecule type" value="Genomic_DNA"/>
</dbReference>
<feature type="transmembrane region" description="Helical" evidence="1">
    <location>
        <begin position="122"/>
        <end position="149"/>
    </location>
</feature>